<proteinExistence type="predicted"/>
<gene>
    <name evidence="2" type="ORF">SAMN02745704_01009</name>
</gene>
<dbReference type="STRING" id="1121449.SAMN02745704_01009"/>
<dbReference type="Gene3D" id="3.90.1200.10">
    <property type="match status" value="1"/>
</dbReference>
<dbReference type="Proteomes" id="UP000190027">
    <property type="component" value="Unassembled WGS sequence"/>
</dbReference>
<dbReference type="EMBL" id="FUYC01000003">
    <property type="protein sequence ID" value="SKA77621.1"/>
    <property type="molecule type" value="Genomic_DNA"/>
</dbReference>
<dbReference type="GO" id="GO:0016740">
    <property type="term" value="F:transferase activity"/>
    <property type="evidence" value="ECO:0007669"/>
    <property type="project" value="UniProtKB-KW"/>
</dbReference>
<dbReference type="OrthoDB" id="9797603at2"/>
<reference evidence="2 3" key="1">
    <citation type="submission" date="2017-02" db="EMBL/GenBank/DDBJ databases">
        <authorList>
            <person name="Peterson S.W."/>
        </authorList>
    </citation>
    <scope>NUCLEOTIDE SEQUENCE [LARGE SCALE GENOMIC DNA]</scope>
    <source>
        <strain evidence="2 3">DSM 16080</strain>
    </source>
</reference>
<evidence type="ECO:0000313" key="3">
    <source>
        <dbReference type="Proteomes" id="UP000190027"/>
    </source>
</evidence>
<keyword evidence="2" id="KW-0808">Transferase</keyword>
<dbReference type="RefSeq" id="WP_078716589.1">
    <property type="nucleotide sequence ID" value="NZ_FUYC01000003.1"/>
</dbReference>
<protein>
    <submittedName>
        <fullName evidence="2">Phosphotransferase enzyme family protein</fullName>
    </submittedName>
</protein>
<dbReference type="InterPro" id="IPR002575">
    <property type="entry name" value="Aminoglycoside_PTrfase"/>
</dbReference>
<sequence>MIELTTARLESYLQAAFGKDARLHDYGDLASLDKQGMKRFGYGKPVLLRYEVNGRPHEGVLSVMRGDKYGHQFYWDRAAVLMFQFETSARMPRHVRPMGLGYVDAEGNLCPVHGPQEFFILNEKLQGYDYFHDLQRIRSEGLQEQDQELTRGLARWLADVHAQKHADVHLYFRRVRELVGASECIMGLVDEAYPHPYAEYPEARFEALEHKVLEWRWKLKRYAHRLSAVHGDLHPWNVLVDGKGDFSILDRSRGEWGEPAGDLASMAINYLLMGLYDRPCLQGDFERLYQTWFSTYLEVSGDEQALEVIAPFFVFRALVVASPEWYPDHPLQVRKGLFRFMENILEEERFDWEHINRYME</sequence>
<keyword evidence="3" id="KW-1185">Reference proteome</keyword>
<name>A0A1T4WLW0_9BACT</name>
<dbReference type="SUPFAM" id="SSF56112">
    <property type="entry name" value="Protein kinase-like (PK-like)"/>
    <property type="match status" value="1"/>
</dbReference>
<evidence type="ECO:0000259" key="1">
    <source>
        <dbReference type="Pfam" id="PF01636"/>
    </source>
</evidence>
<evidence type="ECO:0000313" key="2">
    <source>
        <dbReference type="EMBL" id="SKA77621.1"/>
    </source>
</evidence>
<dbReference type="AlphaFoldDB" id="A0A1T4WLW0"/>
<dbReference type="Pfam" id="PF01636">
    <property type="entry name" value="APH"/>
    <property type="match status" value="1"/>
</dbReference>
<feature type="domain" description="Aminoglycoside phosphotransferase" evidence="1">
    <location>
        <begin position="139"/>
        <end position="270"/>
    </location>
</feature>
<dbReference type="InterPro" id="IPR011009">
    <property type="entry name" value="Kinase-like_dom_sf"/>
</dbReference>
<accession>A0A1T4WLW0</accession>
<organism evidence="2 3">
    <name type="scientific">Paucidesulfovibrio gracilis DSM 16080</name>
    <dbReference type="NCBI Taxonomy" id="1121449"/>
    <lineage>
        <taxon>Bacteria</taxon>
        <taxon>Pseudomonadati</taxon>
        <taxon>Thermodesulfobacteriota</taxon>
        <taxon>Desulfovibrionia</taxon>
        <taxon>Desulfovibrionales</taxon>
        <taxon>Desulfovibrionaceae</taxon>
        <taxon>Paucidesulfovibrio</taxon>
    </lineage>
</organism>